<name>A0A5B8LZC2_9HYPH</name>
<evidence type="ECO:0008006" key="3">
    <source>
        <dbReference type="Google" id="ProtNLM"/>
    </source>
</evidence>
<dbReference type="OrthoDB" id="149912at2"/>
<keyword evidence="2" id="KW-1185">Reference proteome</keyword>
<accession>A0A5B8LZC2</accession>
<evidence type="ECO:0000313" key="1">
    <source>
        <dbReference type="EMBL" id="QDZ12722.1"/>
    </source>
</evidence>
<dbReference type="EMBL" id="CP042304">
    <property type="protein sequence ID" value="QDZ12722.1"/>
    <property type="molecule type" value="Genomic_DNA"/>
</dbReference>
<dbReference type="KEGG" id="dea:FPZ08_19435"/>
<dbReference type="RefSeq" id="WP_146292008.1">
    <property type="nucleotide sequence ID" value="NZ_CP042304.1"/>
</dbReference>
<dbReference type="Proteomes" id="UP000315364">
    <property type="component" value="Chromosome"/>
</dbReference>
<gene>
    <name evidence="1" type="ORF">FPZ08_19435</name>
</gene>
<organism evidence="1 2">
    <name type="scientific">Devosia ginsengisoli</name>
    <dbReference type="NCBI Taxonomy" id="400770"/>
    <lineage>
        <taxon>Bacteria</taxon>
        <taxon>Pseudomonadati</taxon>
        <taxon>Pseudomonadota</taxon>
        <taxon>Alphaproteobacteria</taxon>
        <taxon>Hyphomicrobiales</taxon>
        <taxon>Devosiaceae</taxon>
        <taxon>Devosia</taxon>
    </lineage>
</organism>
<evidence type="ECO:0000313" key="2">
    <source>
        <dbReference type="Proteomes" id="UP000315364"/>
    </source>
</evidence>
<dbReference type="AlphaFoldDB" id="A0A5B8LZC2"/>
<sequence length="516" mass="56524">MSAERWHDTNSADLIGTRAERAQLFEHLVAATLRRQAISPAKNRIFDIDVTRDMGRHRDALLDAATPAELWYALNLLSNTRRDRHLQVEAVPGGIMPPADIEARKIRNYGALDTNGAPRLDIELATDFGGDRPRLFLAGMAPGLALPAGLEVGAFLTAVDGLPFADYVARIEPYHCYSTPTFFWYHLPHHIVRQGSELPAHSKQLRLSFETASGPVEIRLPYRDPQSFIPPKPTRYAGWSCLGEWESCRLHLAPGAAVIALEWLGFGPTLCADVDALMALCIAQNLLGHGLIFDASISRGGDYGGYLLRVLAKARFQINLGDLRRCDAIPGIIDEVLAEDDEALASGRLNQGQVAATGWRKRWLLEAVLPSLPEGGSTPAVPFKCAHQPMDGDGWLEPAETHFTGPMVMLTMPFGGSHIDQVAAQIADNRMCIAHIGMPLGGFSKTWVGTEILRLPSGQPIAAFQWSCGNTIRPNGEVLESNPAMPDRPYPVMRDNFTTHHAEMLDQACALLLGRD</sequence>
<protein>
    <recommendedName>
        <fullName evidence="3">Tail specific protease domain-containing protein</fullName>
    </recommendedName>
</protein>
<proteinExistence type="predicted"/>
<reference evidence="1 2" key="1">
    <citation type="submission" date="2019-07" db="EMBL/GenBank/DDBJ databases">
        <title>Full genome sequence of Devosia sp. Gsoil 520.</title>
        <authorList>
            <person name="Im W.-T."/>
        </authorList>
    </citation>
    <scope>NUCLEOTIDE SEQUENCE [LARGE SCALE GENOMIC DNA]</scope>
    <source>
        <strain evidence="1 2">Gsoil 520</strain>
    </source>
</reference>